<evidence type="ECO:0000313" key="7">
    <source>
        <dbReference type="Proteomes" id="UP000054516"/>
    </source>
</evidence>
<dbReference type="SUPFAM" id="SSF51735">
    <property type="entry name" value="NAD(P)-binding Rossmann-fold domains"/>
    <property type="match status" value="1"/>
</dbReference>
<keyword evidence="3" id="KW-0560">Oxidoreductase</keyword>
<dbReference type="OMA" id="WEDIFAL"/>
<dbReference type="PRINTS" id="PR00081">
    <property type="entry name" value="GDHRDH"/>
</dbReference>
<evidence type="ECO:0000256" key="5">
    <source>
        <dbReference type="SAM" id="Phobius"/>
    </source>
</evidence>
<reference evidence="6" key="1">
    <citation type="submission" date="2016-03" db="EMBL/GenBank/DDBJ databases">
        <title>Draft genome sequence of Rosellinia necatrix.</title>
        <authorList>
            <person name="Kanematsu S."/>
        </authorList>
    </citation>
    <scope>NUCLEOTIDE SEQUENCE [LARGE SCALE GENOMIC DNA]</scope>
    <source>
        <strain evidence="6">W97</strain>
    </source>
</reference>
<keyword evidence="5" id="KW-0472">Membrane</keyword>
<dbReference type="Proteomes" id="UP000054516">
    <property type="component" value="Unassembled WGS sequence"/>
</dbReference>
<feature type="transmembrane region" description="Helical" evidence="5">
    <location>
        <begin position="12"/>
        <end position="36"/>
    </location>
</feature>
<dbReference type="CDD" id="cd05233">
    <property type="entry name" value="SDR_c"/>
    <property type="match status" value="1"/>
</dbReference>
<dbReference type="Pfam" id="PF00106">
    <property type="entry name" value="adh_short"/>
    <property type="match status" value="1"/>
</dbReference>
<protein>
    <submittedName>
        <fullName evidence="6">Putative short chain dehydrogenase reductase family protein</fullName>
    </submittedName>
</protein>
<evidence type="ECO:0000256" key="4">
    <source>
        <dbReference type="SAM" id="MobiDB-lite"/>
    </source>
</evidence>
<evidence type="ECO:0000256" key="3">
    <source>
        <dbReference type="ARBA" id="ARBA00023002"/>
    </source>
</evidence>
<feature type="region of interest" description="Disordered" evidence="4">
    <location>
        <begin position="170"/>
        <end position="191"/>
    </location>
</feature>
<dbReference type="STRING" id="77044.A0A1W2TWU4"/>
<dbReference type="EMBL" id="DF977554">
    <property type="protein sequence ID" value="GAP93166.1"/>
    <property type="molecule type" value="Genomic_DNA"/>
</dbReference>
<accession>A0A1W2TWU4</accession>
<organism evidence="6">
    <name type="scientific">Rosellinia necatrix</name>
    <name type="common">White root-rot fungus</name>
    <dbReference type="NCBI Taxonomy" id="77044"/>
    <lineage>
        <taxon>Eukaryota</taxon>
        <taxon>Fungi</taxon>
        <taxon>Dikarya</taxon>
        <taxon>Ascomycota</taxon>
        <taxon>Pezizomycotina</taxon>
        <taxon>Sordariomycetes</taxon>
        <taxon>Xylariomycetidae</taxon>
        <taxon>Xylariales</taxon>
        <taxon>Xylariaceae</taxon>
        <taxon>Rosellinia</taxon>
    </lineage>
</organism>
<dbReference type="GO" id="GO:0016491">
    <property type="term" value="F:oxidoreductase activity"/>
    <property type="evidence" value="ECO:0007669"/>
    <property type="project" value="UniProtKB-KW"/>
</dbReference>
<dbReference type="PANTHER" id="PTHR43618">
    <property type="entry name" value="7-ALPHA-HYDROXYSTEROID DEHYDROGENASE"/>
    <property type="match status" value="1"/>
</dbReference>
<dbReference type="OrthoDB" id="2962696at2759"/>
<keyword evidence="5" id="KW-1133">Transmembrane helix</keyword>
<dbReference type="AlphaFoldDB" id="A0A1W2TWU4"/>
<dbReference type="PANTHER" id="PTHR43618:SF18">
    <property type="entry name" value="SHORT CHAIN DEHYDROGENASE_REDUCTASE FAMILY (AFU_ORTHOLOGUE AFUA_5G12480)"/>
    <property type="match status" value="1"/>
</dbReference>
<comment type="similarity">
    <text evidence="1">Belongs to the short-chain dehydrogenases/reductases (SDR) family.</text>
</comment>
<dbReference type="InterPro" id="IPR002347">
    <property type="entry name" value="SDR_fam"/>
</dbReference>
<dbReference type="InterPro" id="IPR052178">
    <property type="entry name" value="Sec_Metab_Biosynth_SDR"/>
</dbReference>
<proteinExistence type="inferred from homology"/>
<dbReference type="InterPro" id="IPR036291">
    <property type="entry name" value="NAD(P)-bd_dom_sf"/>
</dbReference>
<sequence length="321" mass="32751">MDLSTLFRVDGMVAVITGGGTGIGLAFAKALAAAGARKVYILGRRASVLSAAAAAAAHTDVLVPVVCDVTSKASLQAAVDTIAAASGHVNLLVANAGISGPMASYGDDDDEVKGKGEGIAGLRRRLFEDVDEAAFTHTLRVNASAAFLTIGAFLALLDAGNRNAVGRRGGYGAAPDTTSSSGSGGGSASGRFPHVQSQVVVTASIAAYSRESASPPAYVASKAAVVQLAQQAATNLAPYQIRVNTLAPGWFMSEMAEPILNARDSEAEGPGHPDFVPARRWGTEEELAGTILYLASRAGAYCNGTIFTFDGGRLAVMPSTY</sequence>
<evidence type="ECO:0000313" key="6">
    <source>
        <dbReference type="EMBL" id="GAP93166.1"/>
    </source>
</evidence>
<dbReference type="Pfam" id="PF13561">
    <property type="entry name" value="adh_short_C2"/>
    <property type="match status" value="1"/>
</dbReference>
<dbReference type="Gene3D" id="3.40.50.720">
    <property type="entry name" value="NAD(P)-binding Rossmann-like Domain"/>
    <property type="match status" value="1"/>
</dbReference>
<keyword evidence="2" id="KW-0521">NADP</keyword>
<evidence type="ECO:0000256" key="1">
    <source>
        <dbReference type="ARBA" id="ARBA00006484"/>
    </source>
</evidence>
<evidence type="ECO:0000256" key="2">
    <source>
        <dbReference type="ARBA" id="ARBA00022857"/>
    </source>
</evidence>
<gene>
    <name evidence="6" type="ORF">SAMD00023353_10900150</name>
</gene>
<keyword evidence="7" id="KW-1185">Reference proteome</keyword>
<keyword evidence="5" id="KW-0812">Transmembrane</keyword>
<name>A0A1W2TWU4_ROSNE</name>